<dbReference type="RefSeq" id="WP_150984983.1">
    <property type="nucleotide sequence ID" value="NZ_CP062804.1"/>
</dbReference>
<reference evidence="1 2" key="1">
    <citation type="submission" date="2020-10" db="EMBL/GenBank/DDBJ databases">
        <title>Complete genome sequence of Cupriavidus basilensis CCUG 49340T.</title>
        <authorList>
            <person name="Salva-Serra F."/>
            <person name="Donoso R.A."/>
            <person name="Cho K.H."/>
            <person name="Yoo J.A."/>
            <person name="Lee K."/>
            <person name="Yoon S.-H."/>
            <person name="Perez-Pantoja D."/>
            <person name="Moore E.R.B."/>
        </authorList>
    </citation>
    <scope>NUCLEOTIDE SEQUENCE [LARGE SCALE GENOMIC DNA]</scope>
    <source>
        <strain evidence="2">CCUG 49340</strain>
    </source>
</reference>
<dbReference type="GeneID" id="98403971"/>
<dbReference type="AlphaFoldDB" id="A0A643G1M9"/>
<name>A0A643G1M9_9BURK</name>
<organism evidence="1 2">
    <name type="scientific">Cupriavidus basilensis</name>
    <dbReference type="NCBI Taxonomy" id="68895"/>
    <lineage>
        <taxon>Bacteria</taxon>
        <taxon>Pseudomonadati</taxon>
        <taxon>Pseudomonadota</taxon>
        <taxon>Betaproteobacteria</taxon>
        <taxon>Burkholderiales</taxon>
        <taxon>Burkholderiaceae</taxon>
        <taxon>Cupriavidus</taxon>
    </lineage>
</organism>
<evidence type="ECO:0000313" key="1">
    <source>
        <dbReference type="EMBL" id="QOT80479.1"/>
    </source>
</evidence>
<evidence type="ECO:0000313" key="2">
    <source>
        <dbReference type="Proteomes" id="UP000397656"/>
    </source>
</evidence>
<protein>
    <submittedName>
        <fullName evidence="1">Uncharacterized protein</fullName>
    </submittedName>
</protein>
<dbReference type="EMBL" id="CP062804">
    <property type="protein sequence ID" value="QOT80479.1"/>
    <property type="molecule type" value="Genomic_DNA"/>
</dbReference>
<gene>
    <name evidence="1" type="ORF">F7R26_023840</name>
</gene>
<sequence>MPIDFQRVPPRATVPDLPRPSVAWWTFLFVAIVGGGAAFVISLWPATKPTNTFWFWLCVIGYPLGAWAFLWSVAMAGAYARRSDAMAVNRASDAEEQDCHARASKPLAILAHAWCFSADDAENGVEGIASGRMQMAARPSAAYPETDVIARWIAIPEKPFYPGNELSEHARHKVVTDWLLDRLLRPVIASLESLPAQTRLRVRLVSASSVGADEVRARLEAKILACLPQLPVATTDDTDHLSLFDVDAWADRMSADEVQLLIALQLRRAISERLDGGVAEAGVALLVGRPGASRHGSALHLHRPAQDSAQSASDCVALAMRWGRTSTEGIGAVWDQALSDEVVTHLKSSSPLGDAVTWVDLAKTIGNSGSAGAWLATVLAAENAALSAQSQLVLTQEGDRCIALVCRKPS</sequence>
<accession>A0A643G1M9</accession>
<dbReference type="Proteomes" id="UP000397656">
    <property type="component" value="Chromosome 2"/>
</dbReference>
<proteinExistence type="predicted"/>